<dbReference type="Proteomes" id="UP001162483">
    <property type="component" value="Unassembled WGS sequence"/>
</dbReference>
<name>A0ABN9H4I5_9NEOB</name>
<dbReference type="EMBL" id="CATNWA010019838">
    <property type="protein sequence ID" value="CAI9615255.1"/>
    <property type="molecule type" value="Genomic_DNA"/>
</dbReference>
<protein>
    <submittedName>
        <fullName evidence="1">Uncharacterized protein</fullName>
    </submittedName>
</protein>
<sequence length="146" mass="16390">MQQWPSMCVLDYCHVGKVHDNQGHGVMVASFLSISALMQPHRRTLPPSCFTVGAMHFSLHYTPLRRHTVLRPSVPTTFLVPSLEYRSPSSLLLFQHGPWQILGGLFCAWAFGEASFMDNTHACHSTAVYTVLCHGKQSPQFGFLFL</sequence>
<evidence type="ECO:0000313" key="2">
    <source>
        <dbReference type="Proteomes" id="UP001162483"/>
    </source>
</evidence>
<keyword evidence="2" id="KW-1185">Reference proteome</keyword>
<organism evidence="1 2">
    <name type="scientific">Staurois parvus</name>
    <dbReference type="NCBI Taxonomy" id="386267"/>
    <lineage>
        <taxon>Eukaryota</taxon>
        <taxon>Metazoa</taxon>
        <taxon>Chordata</taxon>
        <taxon>Craniata</taxon>
        <taxon>Vertebrata</taxon>
        <taxon>Euteleostomi</taxon>
        <taxon>Amphibia</taxon>
        <taxon>Batrachia</taxon>
        <taxon>Anura</taxon>
        <taxon>Neobatrachia</taxon>
        <taxon>Ranoidea</taxon>
        <taxon>Ranidae</taxon>
        <taxon>Staurois</taxon>
    </lineage>
</organism>
<reference evidence="1" key="1">
    <citation type="submission" date="2023-05" db="EMBL/GenBank/DDBJ databases">
        <authorList>
            <person name="Stuckert A."/>
        </authorList>
    </citation>
    <scope>NUCLEOTIDE SEQUENCE</scope>
</reference>
<evidence type="ECO:0000313" key="1">
    <source>
        <dbReference type="EMBL" id="CAI9615255.1"/>
    </source>
</evidence>
<comment type="caution">
    <text evidence="1">The sequence shown here is derived from an EMBL/GenBank/DDBJ whole genome shotgun (WGS) entry which is preliminary data.</text>
</comment>
<gene>
    <name evidence="1" type="ORF">SPARVUS_LOCUS15196468</name>
</gene>
<proteinExistence type="predicted"/>
<accession>A0ABN9H4I5</accession>